<sequence>MVATELPMELWDMTISYLHDDLKALSACGQTCRAMVPIARPYLFRDISFSSDNELTVFDELLSSSPHLASYARSIRLLGVVREIPELRKLGLRQFAIWRHILPAFLDMLPAVTQLKAKHLYLHGPPLDNLIQLASPVKHLILEDCKFKDILDFSRLVASFPELEQITLERVCMEEMEDDENLFDSTPLPPPQLRQIALANMPDSSIVDWLLGEDNKIDSLVHQIGWNGITGSTMLEYMLVELGPYLRNLHLRVGTDADFDDFTGTYGPPEVSLTPCTALESCTLQIVLAQEFHRDSPELSWAPMLLAQLSAPELRTLVLRLVAPHMGGINRDGTWDYHRNTTVPFDDLSALDWPAIEAALARDACKGLRQFVLEGFGEAAALEATIKERCPQLHERGILLLRSVEFVMKQQDATNLGSR</sequence>
<accession>A0A2H3K5P1</accession>
<organism evidence="1 2">
    <name type="scientific">Wolfiporia cocos (strain MD-104)</name>
    <name type="common">Brown rot fungus</name>
    <dbReference type="NCBI Taxonomy" id="742152"/>
    <lineage>
        <taxon>Eukaryota</taxon>
        <taxon>Fungi</taxon>
        <taxon>Dikarya</taxon>
        <taxon>Basidiomycota</taxon>
        <taxon>Agaricomycotina</taxon>
        <taxon>Agaricomycetes</taxon>
        <taxon>Polyporales</taxon>
        <taxon>Phaeolaceae</taxon>
        <taxon>Wolfiporia</taxon>
    </lineage>
</organism>
<dbReference type="EMBL" id="KB468146">
    <property type="protein sequence ID" value="PCH43747.1"/>
    <property type="molecule type" value="Genomic_DNA"/>
</dbReference>
<dbReference type="SUPFAM" id="SSF52047">
    <property type="entry name" value="RNI-like"/>
    <property type="match status" value="1"/>
</dbReference>
<name>A0A2H3K5P1_WOLCO</name>
<reference evidence="1 2" key="1">
    <citation type="journal article" date="2012" name="Science">
        <title>The Paleozoic origin of enzymatic lignin decomposition reconstructed from 31 fungal genomes.</title>
        <authorList>
            <person name="Floudas D."/>
            <person name="Binder M."/>
            <person name="Riley R."/>
            <person name="Barry K."/>
            <person name="Blanchette R.A."/>
            <person name="Henrissat B."/>
            <person name="Martinez A.T."/>
            <person name="Otillar R."/>
            <person name="Spatafora J.W."/>
            <person name="Yadav J.S."/>
            <person name="Aerts A."/>
            <person name="Benoit I."/>
            <person name="Boyd A."/>
            <person name="Carlson A."/>
            <person name="Copeland A."/>
            <person name="Coutinho P.M."/>
            <person name="de Vries R.P."/>
            <person name="Ferreira P."/>
            <person name="Findley K."/>
            <person name="Foster B."/>
            <person name="Gaskell J."/>
            <person name="Glotzer D."/>
            <person name="Gorecki P."/>
            <person name="Heitman J."/>
            <person name="Hesse C."/>
            <person name="Hori C."/>
            <person name="Igarashi K."/>
            <person name="Jurgens J.A."/>
            <person name="Kallen N."/>
            <person name="Kersten P."/>
            <person name="Kohler A."/>
            <person name="Kuees U."/>
            <person name="Kumar T.K.A."/>
            <person name="Kuo A."/>
            <person name="LaButti K."/>
            <person name="Larrondo L.F."/>
            <person name="Lindquist E."/>
            <person name="Ling A."/>
            <person name="Lombard V."/>
            <person name="Lucas S."/>
            <person name="Lundell T."/>
            <person name="Martin R."/>
            <person name="McLaughlin D.J."/>
            <person name="Morgenstern I."/>
            <person name="Morin E."/>
            <person name="Murat C."/>
            <person name="Nagy L.G."/>
            <person name="Nolan M."/>
            <person name="Ohm R.A."/>
            <person name="Patyshakuliyeva A."/>
            <person name="Rokas A."/>
            <person name="Ruiz-Duenas F.J."/>
            <person name="Sabat G."/>
            <person name="Salamov A."/>
            <person name="Samejima M."/>
            <person name="Schmutz J."/>
            <person name="Slot J.C."/>
            <person name="St John F."/>
            <person name="Stenlid J."/>
            <person name="Sun H."/>
            <person name="Sun S."/>
            <person name="Syed K."/>
            <person name="Tsang A."/>
            <person name="Wiebenga A."/>
            <person name="Young D."/>
            <person name="Pisabarro A."/>
            <person name="Eastwood D.C."/>
            <person name="Martin F."/>
            <person name="Cullen D."/>
            <person name="Grigoriev I.V."/>
            <person name="Hibbett D.S."/>
        </authorList>
    </citation>
    <scope>NUCLEOTIDE SEQUENCE [LARGE SCALE GENOMIC DNA]</scope>
    <source>
        <strain evidence="1 2">MD-104</strain>
    </source>
</reference>
<keyword evidence="2" id="KW-1185">Reference proteome</keyword>
<dbReference type="OrthoDB" id="2724825at2759"/>
<gene>
    <name evidence="1" type="ORF">WOLCODRAFT_138563</name>
</gene>
<evidence type="ECO:0000313" key="1">
    <source>
        <dbReference type="EMBL" id="PCH43747.1"/>
    </source>
</evidence>
<evidence type="ECO:0000313" key="2">
    <source>
        <dbReference type="Proteomes" id="UP000218811"/>
    </source>
</evidence>
<dbReference type="AlphaFoldDB" id="A0A2H3K5P1"/>
<proteinExistence type="predicted"/>
<dbReference type="Proteomes" id="UP000218811">
    <property type="component" value="Unassembled WGS sequence"/>
</dbReference>
<protein>
    <recommendedName>
        <fullName evidence="3">F-box domain-containing protein</fullName>
    </recommendedName>
</protein>
<evidence type="ECO:0008006" key="3">
    <source>
        <dbReference type="Google" id="ProtNLM"/>
    </source>
</evidence>
<dbReference type="STRING" id="742152.A0A2H3K5P1"/>